<proteinExistence type="predicted"/>
<keyword evidence="2" id="KW-1185">Reference proteome</keyword>
<name>A0ABQ8U0H6_9EUKA</name>
<comment type="caution">
    <text evidence="1">The sequence shown here is derived from an EMBL/GenBank/DDBJ whole genome shotgun (WGS) entry which is preliminary data.</text>
</comment>
<sequence>MLAPHFSRFQPPGFVDPAMPWGYGESAAGLTEASMTRIGLPTSYTPLVTLQHAHTYYLTLTAYNKAGLSTRVVSNGITIDLTNPFTNTAIVNNSYPLANCSGYRQSRSVSCVTAQGTANLAHQSGSDEVILGVSSAQACVLRSSGSYEAIWVSIQLRHVLCVQVGDPAVCYQASNIPTVAWDGFWEDVAPIMHYEMAIGTSPGGTQLVPYRWVGGPAARGFTLESPFPDGTVYYFTIRVLNVLSMASQLTSGFNMIDTSPPICEGVFEGRITDQIYLTDPHGLYMQYGRHYDVHSGLKLLKASIAQATPDPFDDTNIVIGWRDVAQDKTYYHWADVVLTPGPVKYYIRLLAENRAGLKCRSGSNGLLVDYDAPLLVPEKVVFPRFPSSLYSFSANWTGAFRDPESGMASVTWVISTVSGGTTHGLTTFLPAVTEAEIVPEPAFVQGGAYYVTVMATNLAGLNRIVGPVPVIVDLTPPIQGQVWLGLGASAPAAGEQTFWTNQTAVTASWANFADPESSLISYDLWLYRLQGGADPTLAAHITLAPTTSPLSPIQRHTFTDLVMASPADYFLRVRATNGAERYTEAESLTFHLTTDAPLVGRVFDGCLAGLRVDETYQRNGSRLCASWEGIGSVDPVDPVARLEYAVGTSNVSLDDTVAWVLLVEAPLADRLAGKGLADLPEQTRVEGLTLTSGLRSLLLLPADDPALRAYEHRHLKWDHSRPDRA</sequence>
<accession>A0ABQ8U0H6</accession>
<reference evidence="1" key="1">
    <citation type="journal article" date="2022" name="bioRxiv">
        <title>Genomics of Preaxostyla Flagellates Illuminates Evolutionary Transitions and the Path Towards Mitochondrial Loss.</title>
        <authorList>
            <person name="Novak L.V.F."/>
            <person name="Treitli S.C."/>
            <person name="Pyrih J."/>
            <person name="Halakuc P."/>
            <person name="Pipaliya S.V."/>
            <person name="Vacek V."/>
            <person name="Brzon O."/>
            <person name="Soukal P."/>
            <person name="Eme L."/>
            <person name="Dacks J.B."/>
            <person name="Karnkowska A."/>
            <person name="Elias M."/>
            <person name="Hampl V."/>
        </authorList>
    </citation>
    <scope>NUCLEOTIDE SEQUENCE</scope>
    <source>
        <strain evidence="1">RCP-MX</strain>
    </source>
</reference>
<dbReference type="PANTHER" id="PTHR16897">
    <property type="entry name" value="OS10G0105400 PROTEIN"/>
    <property type="match status" value="1"/>
</dbReference>
<dbReference type="EMBL" id="JAPMOS010000484">
    <property type="protein sequence ID" value="KAJ4452500.1"/>
    <property type="molecule type" value="Genomic_DNA"/>
</dbReference>
<dbReference type="PANTHER" id="PTHR16897:SF2">
    <property type="entry name" value="OS03G0226600 PROTEIN"/>
    <property type="match status" value="1"/>
</dbReference>
<gene>
    <name evidence="1" type="ORF">PAPYR_13322</name>
</gene>
<organism evidence="1 2">
    <name type="scientific">Paratrimastix pyriformis</name>
    <dbReference type="NCBI Taxonomy" id="342808"/>
    <lineage>
        <taxon>Eukaryota</taxon>
        <taxon>Metamonada</taxon>
        <taxon>Preaxostyla</taxon>
        <taxon>Paratrimastigidae</taxon>
        <taxon>Paratrimastix</taxon>
    </lineage>
</organism>
<protein>
    <submittedName>
        <fullName evidence="1">Uncharacterized protein</fullName>
    </submittedName>
</protein>
<dbReference type="Proteomes" id="UP001141327">
    <property type="component" value="Unassembled WGS sequence"/>
</dbReference>
<evidence type="ECO:0000313" key="1">
    <source>
        <dbReference type="EMBL" id="KAJ4452500.1"/>
    </source>
</evidence>
<evidence type="ECO:0000313" key="2">
    <source>
        <dbReference type="Proteomes" id="UP001141327"/>
    </source>
</evidence>